<feature type="domain" description="Guanylate cyclase" evidence="1">
    <location>
        <begin position="287"/>
        <end position="420"/>
    </location>
</feature>
<organism evidence="3 4">
    <name type="scientific">Ramlibacter agri</name>
    <dbReference type="NCBI Taxonomy" id="2728837"/>
    <lineage>
        <taxon>Bacteria</taxon>
        <taxon>Pseudomonadati</taxon>
        <taxon>Pseudomonadota</taxon>
        <taxon>Betaproteobacteria</taxon>
        <taxon>Burkholderiales</taxon>
        <taxon>Comamonadaceae</taxon>
        <taxon>Ramlibacter</taxon>
    </lineage>
</organism>
<protein>
    <submittedName>
        <fullName evidence="3">MerR family transcriptional regulator</fullName>
    </submittedName>
</protein>
<dbReference type="GO" id="GO:0003677">
    <property type="term" value="F:DNA binding"/>
    <property type="evidence" value="ECO:0007669"/>
    <property type="project" value="InterPro"/>
</dbReference>
<gene>
    <name evidence="3" type="ORF">HHL11_30965</name>
</gene>
<sequence length="502" mass="53812">MLTSKEIIERTGISRATLNNYISSGLVPRPQVLPPGPQDGGAPRIGYFPDDTIERVQEIQRLKQEGWSITRIAQHFAAQPAAAVADERPAAPAPQPFMSAASAALPFHLPTPSVPAAAVAVPLAVIAAESPLRLSLAGVRQPAYLVDDRFRLVWLNEQARENHVSPLAGSGAAAGAAILPYLLGLDEAVLRFHVEAARDRQAAAPELVRELSPEQAGRIEALLRQGSQTEPGVVTQARIPAAAGHPARVAYAMHFREGVLFAWQPATEAAETRSALAAAEPLLTPVAVLVTSLQDAAGLWVRLTAPEYFELLNEVGAELDRVFRQHRGRPGRQAGEVLACYFLPDADSSYLWNALAAAQQTRDAMRQVSRRWRARKSWDVEILLNIGIDEGEEWMGVVGAAGQREVRVLGDAADRADQLARVARVGAIVVTRSLVGKLPAPDRQRLTYGVHRGEGDAPLLFTFARLSEIAPASVPARVAELAVAELLELQFPTPPAAAGAAG</sequence>
<dbReference type="RefSeq" id="WP_169422542.1">
    <property type="nucleotide sequence ID" value="NZ_JABBFX010000004.1"/>
</dbReference>
<evidence type="ECO:0000313" key="3">
    <source>
        <dbReference type="EMBL" id="NML48210.1"/>
    </source>
</evidence>
<accession>A0A848HFG5</accession>
<dbReference type="InterPro" id="IPR000551">
    <property type="entry name" value="MerR-type_HTH_dom"/>
</dbReference>
<evidence type="ECO:0000313" key="4">
    <source>
        <dbReference type="Proteomes" id="UP000541185"/>
    </source>
</evidence>
<dbReference type="InterPro" id="IPR009061">
    <property type="entry name" value="DNA-bd_dom_put_sf"/>
</dbReference>
<dbReference type="GO" id="GO:0009190">
    <property type="term" value="P:cyclic nucleotide biosynthetic process"/>
    <property type="evidence" value="ECO:0007669"/>
    <property type="project" value="InterPro"/>
</dbReference>
<dbReference type="PROSITE" id="PS50937">
    <property type="entry name" value="HTH_MERR_2"/>
    <property type="match status" value="1"/>
</dbReference>
<comment type="caution">
    <text evidence="3">The sequence shown here is derived from an EMBL/GenBank/DDBJ whole genome shotgun (WGS) entry which is preliminary data.</text>
</comment>
<dbReference type="GO" id="GO:0035556">
    <property type="term" value="P:intracellular signal transduction"/>
    <property type="evidence" value="ECO:0007669"/>
    <property type="project" value="InterPro"/>
</dbReference>
<dbReference type="InterPro" id="IPR001054">
    <property type="entry name" value="A/G_cyclase"/>
</dbReference>
<dbReference type="InterPro" id="IPR029787">
    <property type="entry name" value="Nucleotide_cyclase"/>
</dbReference>
<dbReference type="Gene3D" id="3.30.70.1230">
    <property type="entry name" value="Nucleotide cyclase"/>
    <property type="match status" value="1"/>
</dbReference>
<evidence type="ECO:0000259" key="2">
    <source>
        <dbReference type="PROSITE" id="PS50937"/>
    </source>
</evidence>
<dbReference type="EMBL" id="JABBFX010000004">
    <property type="protein sequence ID" value="NML48210.1"/>
    <property type="molecule type" value="Genomic_DNA"/>
</dbReference>
<dbReference type="GO" id="GO:0006355">
    <property type="term" value="P:regulation of DNA-templated transcription"/>
    <property type="evidence" value="ECO:0007669"/>
    <property type="project" value="InterPro"/>
</dbReference>
<proteinExistence type="predicted"/>
<reference evidence="3 4" key="1">
    <citation type="submission" date="2020-04" db="EMBL/GenBank/DDBJ databases">
        <title>Ramlibacter sp. G-1-2-2 isolated from soil.</title>
        <authorList>
            <person name="Dahal R.H."/>
        </authorList>
    </citation>
    <scope>NUCLEOTIDE SEQUENCE [LARGE SCALE GENOMIC DNA]</scope>
    <source>
        <strain evidence="3 4">G-1-2-2</strain>
    </source>
</reference>
<name>A0A848HFG5_9BURK</name>
<keyword evidence="4" id="KW-1185">Reference proteome</keyword>
<dbReference type="SUPFAM" id="SSF46955">
    <property type="entry name" value="Putative DNA-binding domain"/>
    <property type="match status" value="1"/>
</dbReference>
<feature type="domain" description="HTH merR-type" evidence="2">
    <location>
        <begin position="1"/>
        <end position="78"/>
    </location>
</feature>
<dbReference type="SUPFAM" id="SSF55073">
    <property type="entry name" value="Nucleotide cyclase"/>
    <property type="match status" value="1"/>
</dbReference>
<dbReference type="AlphaFoldDB" id="A0A848HFG5"/>
<dbReference type="GO" id="GO:0004016">
    <property type="term" value="F:adenylate cyclase activity"/>
    <property type="evidence" value="ECO:0007669"/>
    <property type="project" value="UniProtKB-ARBA"/>
</dbReference>
<dbReference type="PROSITE" id="PS50125">
    <property type="entry name" value="GUANYLATE_CYCLASE_2"/>
    <property type="match status" value="1"/>
</dbReference>
<dbReference type="Gene3D" id="1.10.1660.10">
    <property type="match status" value="1"/>
</dbReference>
<evidence type="ECO:0000259" key="1">
    <source>
        <dbReference type="PROSITE" id="PS50125"/>
    </source>
</evidence>
<dbReference type="Pfam" id="PF13411">
    <property type="entry name" value="MerR_1"/>
    <property type="match status" value="1"/>
</dbReference>
<dbReference type="Pfam" id="PF00211">
    <property type="entry name" value="Guanylate_cyc"/>
    <property type="match status" value="1"/>
</dbReference>
<dbReference type="Proteomes" id="UP000541185">
    <property type="component" value="Unassembled WGS sequence"/>
</dbReference>